<reference evidence="2" key="2">
    <citation type="journal article" date="2021" name="PeerJ">
        <title>Extensive microbial diversity within the chicken gut microbiome revealed by metagenomics and culture.</title>
        <authorList>
            <person name="Gilroy R."/>
            <person name="Ravi A."/>
            <person name="Getino M."/>
            <person name="Pursley I."/>
            <person name="Horton D.L."/>
            <person name="Alikhan N.F."/>
            <person name="Baker D."/>
            <person name="Gharbi K."/>
            <person name="Hall N."/>
            <person name="Watson M."/>
            <person name="Adriaenssens E.M."/>
            <person name="Foster-Nyarko E."/>
            <person name="Jarju S."/>
            <person name="Secka A."/>
            <person name="Antonio M."/>
            <person name="Oren A."/>
            <person name="Chaudhuri R.R."/>
            <person name="La Ragione R."/>
            <person name="Hildebrand F."/>
            <person name="Pallen M.J."/>
        </authorList>
    </citation>
    <scope>NUCLEOTIDE SEQUENCE</scope>
    <source>
        <strain evidence="2">CHK190-19873</strain>
    </source>
</reference>
<dbReference type="AlphaFoldDB" id="A0A9D1JKW4"/>
<reference evidence="2" key="1">
    <citation type="submission" date="2020-10" db="EMBL/GenBank/DDBJ databases">
        <authorList>
            <person name="Gilroy R."/>
        </authorList>
    </citation>
    <scope>NUCLEOTIDE SEQUENCE</scope>
    <source>
        <strain evidence="2">CHK190-19873</strain>
    </source>
</reference>
<gene>
    <name evidence="2" type="ORF">IAB44_11470</name>
</gene>
<organism evidence="2 3">
    <name type="scientific">Candidatus Limivivens intestinipullorum</name>
    <dbReference type="NCBI Taxonomy" id="2840858"/>
    <lineage>
        <taxon>Bacteria</taxon>
        <taxon>Bacillati</taxon>
        <taxon>Bacillota</taxon>
        <taxon>Clostridia</taxon>
        <taxon>Lachnospirales</taxon>
        <taxon>Lachnospiraceae</taxon>
        <taxon>Lachnospiraceae incertae sedis</taxon>
        <taxon>Candidatus Limivivens</taxon>
    </lineage>
</organism>
<name>A0A9D1JKW4_9FIRM</name>
<comment type="caution">
    <text evidence="2">The sequence shown here is derived from an EMBL/GenBank/DDBJ whole genome shotgun (WGS) entry which is preliminary data.</text>
</comment>
<sequence length="156" mass="17714">MKALIDTCVIVDILQKREPFCHAAMEILLSVSNRKCAGILTAKAITDISYILRRSIHNEEDVRKLLRILFTLFEVNDTFSADCELAVDSPIKDYEDAVMIQTASRIGADCIVTRNLKDYQLSPLPVFSPEQFLSELAKEETFEEQNSEKDQVPCKQ</sequence>
<dbReference type="InterPro" id="IPR029060">
    <property type="entry name" value="PIN-like_dom_sf"/>
</dbReference>
<evidence type="ECO:0000259" key="1">
    <source>
        <dbReference type="Pfam" id="PF13470"/>
    </source>
</evidence>
<dbReference type="Pfam" id="PF13470">
    <property type="entry name" value="PIN_3"/>
    <property type="match status" value="1"/>
</dbReference>
<dbReference type="SUPFAM" id="SSF88723">
    <property type="entry name" value="PIN domain-like"/>
    <property type="match status" value="1"/>
</dbReference>
<dbReference type="Gene3D" id="3.40.50.1010">
    <property type="entry name" value="5'-nuclease"/>
    <property type="match status" value="1"/>
</dbReference>
<feature type="domain" description="PIN" evidence="1">
    <location>
        <begin position="2"/>
        <end position="116"/>
    </location>
</feature>
<protein>
    <submittedName>
        <fullName evidence="2">PIN domain-containing protein</fullName>
    </submittedName>
</protein>
<dbReference type="InterPro" id="IPR002716">
    <property type="entry name" value="PIN_dom"/>
</dbReference>
<evidence type="ECO:0000313" key="3">
    <source>
        <dbReference type="Proteomes" id="UP000823935"/>
    </source>
</evidence>
<accession>A0A9D1JKW4</accession>
<dbReference type="EMBL" id="DVIQ01000071">
    <property type="protein sequence ID" value="HIS32148.1"/>
    <property type="molecule type" value="Genomic_DNA"/>
</dbReference>
<dbReference type="Proteomes" id="UP000823935">
    <property type="component" value="Unassembled WGS sequence"/>
</dbReference>
<proteinExistence type="predicted"/>
<evidence type="ECO:0000313" key="2">
    <source>
        <dbReference type="EMBL" id="HIS32148.1"/>
    </source>
</evidence>